<keyword evidence="4" id="KW-0547">Nucleotide-binding</keyword>
<dbReference type="Gene3D" id="3.30.930.10">
    <property type="entry name" value="Bira Bifunctional Protein, Domain 2"/>
    <property type="match status" value="1"/>
</dbReference>
<comment type="caution">
    <text evidence="9">The sequence shown here is derived from an EMBL/GenBank/DDBJ whole genome shotgun (WGS) entry which is preliminary data.</text>
</comment>
<evidence type="ECO:0000259" key="8">
    <source>
        <dbReference type="PROSITE" id="PS50862"/>
    </source>
</evidence>
<dbReference type="FunFam" id="3.30.930.10:FF:000016">
    <property type="entry name" value="Asparagine--tRNA ligase"/>
    <property type="match status" value="1"/>
</dbReference>
<dbReference type="InterPro" id="IPR012340">
    <property type="entry name" value="NA-bd_OB-fold"/>
</dbReference>
<evidence type="ECO:0000256" key="2">
    <source>
        <dbReference type="ARBA" id="ARBA00012816"/>
    </source>
</evidence>
<dbReference type="GeneID" id="94337217"/>
<gene>
    <name evidence="9" type="ORF">BdWA1_002920</name>
</gene>
<keyword evidence="7" id="KW-0030">Aminoacyl-tRNA synthetase</keyword>
<dbReference type="InterPro" id="IPR002312">
    <property type="entry name" value="Asp/Asn-tRNA-synth_IIb"/>
</dbReference>
<evidence type="ECO:0000313" key="10">
    <source>
        <dbReference type="Proteomes" id="UP001214638"/>
    </source>
</evidence>
<dbReference type="InterPro" id="IPR004522">
    <property type="entry name" value="Asn-tRNA-ligase"/>
</dbReference>
<dbReference type="GO" id="GO:0005739">
    <property type="term" value="C:mitochondrion"/>
    <property type="evidence" value="ECO:0007669"/>
    <property type="project" value="TreeGrafter"/>
</dbReference>
<reference evidence="9" key="1">
    <citation type="journal article" date="2023" name="Nat. Microbiol.">
        <title>Babesia duncani multi-omics identifies virulence factors and drug targets.</title>
        <authorList>
            <person name="Singh P."/>
            <person name="Lonardi S."/>
            <person name="Liang Q."/>
            <person name="Vydyam P."/>
            <person name="Khabirova E."/>
            <person name="Fang T."/>
            <person name="Gihaz S."/>
            <person name="Thekkiniath J."/>
            <person name="Munshi M."/>
            <person name="Abel S."/>
            <person name="Ciampossin L."/>
            <person name="Batugedara G."/>
            <person name="Gupta M."/>
            <person name="Lu X.M."/>
            <person name="Lenz T."/>
            <person name="Chakravarty S."/>
            <person name="Cornillot E."/>
            <person name="Hu Y."/>
            <person name="Ma W."/>
            <person name="Gonzalez L.M."/>
            <person name="Sanchez S."/>
            <person name="Estrada K."/>
            <person name="Sanchez-Flores A."/>
            <person name="Montero E."/>
            <person name="Harb O.S."/>
            <person name="Le Roch K.G."/>
            <person name="Mamoun C.B."/>
        </authorList>
    </citation>
    <scope>NUCLEOTIDE SEQUENCE</scope>
    <source>
        <strain evidence="9">WA1</strain>
    </source>
</reference>
<keyword evidence="10" id="KW-1185">Reference proteome</keyword>
<dbReference type="HAMAP" id="MF_00534">
    <property type="entry name" value="Asn_tRNA_synth"/>
    <property type="match status" value="1"/>
</dbReference>
<evidence type="ECO:0000256" key="6">
    <source>
        <dbReference type="ARBA" id="ARBA00022917"/>
    </source>
</evidence>
<dbReference type="Gene3D" id="2.40.50.140">
    <property type="entry name" value="Nucleic acid-binding proteins"/>
    <property type="match status" value="1"/>
</dbReference>
<evidence type="ECO:0000313" key="9">
    <source>
        <dbReference type="EMBL" id="KAK2195247.1"/>
    </source>
</evidence>
<dbReference type="GO" id="GO:0005524">
    <property type="term" value="F:ATP binding"/>
    <property type="evidence" value="ECO:0007669"/>
    <property type="project" value="UniProtKB-KW"/>
</dbReference>
<comment type="similarity">
    <text evidence="1">Belongs to the class-II aminoacyl-tRNA synthetase family.</text>
</comment>
<dbReference type="PANTHER" id="PTHR22594">
    <property type="entry name" value="ASPARTYL/LYSYL-TRNA SYNTHETASE"/>
    <property type="match status" value="1"/>
</dbReference>
<evidence type="ECO:0000256" key="1">
    <source>
        <dbReference type="ARBA" id="ARBA00008226"/>
    </source>
</evidence>
<dbReference type="SUPFAM" id="SSF50249">
    <property type="entry name" value="Nucleic acid-binding proteins"/>
    <property type="match status" value="1"/>
</dbReference>
<dbReference type="SUPFAM" id="SSF55681">
    <property type="entry name" value="Class II aaRS and biotin synthetases"/>
    <property type="match status" value="1"/>
</dbReference>
<dbReference type="CDD" id="cd04318">
    <property type="entry name" value="EcAsnRS_like_N"/>
    <property type="match status" value="1"/>
</dbReference>
<dbReference type="NCBIfam" id="NF003037">
    <property type="entry name" value="PRK03932.1"/>
    <property type="match status" value="1"/>
</dbReference>
<evidence type="ECO:0000256" key="3">
    <source>
        <dbReference type="ARBA" id="ARBA00022598"/>
    </source>
</evidence>
<protein>
    <recommendedName>
        <fullName evidence="2">asparagine--tRNA ligase</fullName>
        <ecNumber evidence="2">6.1.1.22</ecNumber>
    </recommendedName>
</protein>
<dbReference type="RefSeq" id="XP_067802090.1">
    <property type="nucleotide sequence ID" value="XM_067947939.1"/>
</dbReference>
<dbReference type="InterPro" id="IPR006195">
    <property type="entry name" value="aa-tRNA-synth_II"/>
</dbReference>
<dbReference type="CDD" id="cd00776">
    <property type="entry name" value="AsxRS_core"/>
    <property type="match status" value="1"/>
</dbReference>
<dbReference type="InterPro" id="IPR045864">
    <property type="entry name" value="aa-tRNA-synth_II/BPL/LPL"/>
</dbReference>
<dbReference type="Proteomes" id="UP001214638">
    <property type="component" value="Unassembled WGS sequence"/>
</dbReference>
<dbReference type="PRINTS" id="PR01042">
    <property type="entry name" value="TRNASYNTHASP"/>
</dbReference>
<keyword evidence="5" id="KW-0067">ATP-binding</keyword>
<dbReference type="PANTHER" id="PTHR22594:SF34">
    <property type="entry name" value="ASPARAGINE--TRNA LIGASE, MITOCHONDRIAL-RELATED"/>
    <property type="match status" value="1"/>
</dbReference>
<dbReference type="GO" id="GO:0006421">
    <property type="term" value="P:asparaginyl-tRNA aminoacylation"/>
    <property type="evidence" value="ECO:0007669"/>
    <property type="project" value="InterPro"/>
</dbReference>
<dbReference type="PROSITE" id="PS50862">
    <property type="entry name" value="AA_TRNA_LIGASE_II"/>
    <property type="match status" value="1"/>
</dbReference>
<dbReference type="Pfam" id="PF00152">
    <property type="entry name" value="tRNA-synt_2"/>
    <property type="match status" value="1"/>
</dbReference>
<evidence type="ECO:0000256" key="4">
    <source>
        <dbReference type="ARBA" id="ARBA00022741"/>
    </source>
</evidence>
<proteinExistence type="inferred from homology"/>
<name>A0AAD9PI26_9APIC</name>
<keyword evidence="3 9" id="KW-0436">Ligase</keyword>
<dbReference type="GO" id="GO:0004816">
    <property type="term" value="F:asparagine-tRNA ligase activity"/>
    <property type="evidence" value="ECO:0007669"/>
    <property type="project" value="UniProtKB-EC"/>
</dbReference>
<dbReference type="KEGG" id="bdw:94337217"/>
<evidence type="ECO:0000256" key="5">
    <source>
        <dbReference type="ARBA" id="ARBA00022840"/>
    </source>
</evidence>
<dbReference type="EMBL" id="JALLKP010000004">
    <property type="protein sequence ID" value="KAK2195247.1"/>
    <property type="molecule type" value="Genomic_DNA"/>
</dbReference>
<evidence type="ECO:0000256" key="7">
    <source>
        <dbReference type="ARBA" id="ARBA00023146"/>
    </source>
</evidence>
<dbReference type="NCBIfam" id="TIGR00457">
    <property type="entry name" value="asnS"/>
    <property type="match status" value="1"/>
</dbReference>
<organism evidence="9 10">
    <name type="scientific">Babesia duncani</name>
    <dbReference type="NCBI Taxonomy" id="323732"/>
    <lineage>
        <taxon>Eukaryota</taxon>
        <taxon>Sar</taxon>
        <taxon>Alveolata</taxon>
        <taxon>Apicomplexa</taxon>
        <taxon>Aconoidasida</taxon>
        <taxon>Piroplasmida</taxon>
        <taxon>Babesiidae</taxon>
        <taxon>Babesia</taxon>
    </lineage>
</organism>
<feature type="domain" description="Aminoacyl-transfer RNA synthetases class-II family profile" evidence="8">
    <location>
        <begin position="236"/>
        <end position="590"/>
    </location>
</feature>
<sequence length="598" mass="67234">MASLTCGIPTRELVGLATELSGAQLPYTKNQYMRIGTLLTQLRDCGNRKHVTTVAGHLVGLWGNGFVDDYRSVHHISSEELDALVSGTEKPKRENLVVLTGWCKTLRLGGGGRFAFLILNDGSCKADLQIIIHQGVDDFEAISKSTAGTSIKVVGSLVRRHKVREFKPTREGYETLEEISEKFEVHVAAIRGHSVKVVGKNCDPGNYVISKSVVSPEVLREAAHLRSRTYFISAVMRVRSALALATHLFFQKEGFIYLHTPIITTADCEGGGELFQVTTLFDDQENIGEVAKAITKQLESGNNTSKELAIDYKKDFFKRRAYLTCSGQLSAETYTCGMGKVYTFAPTFRAEKSHTNRHLAEFWMIEPEMDHVDLVGNMEVAEAYIKFCLEYVLEHCLDDLLYFDKLTESGLVEKLEDIVKQQFVRISYTDVITILEQHEANVKDGLVTLPEGTTRITAFEHPVSWGMDLQSEHERFIAEVVFKRPTIIYNYPAAIKAFYMRRNADGKTCAAMDVIVPRFGELVGGSQREERLDILEESIRANGLSREDYWWYLDLRRFGTIPHSGFGLGFERLVMLATGVSNIRDVIAFPRYTGNAQF</sequence>
<accession>A0AAD9PI26</accession>
<dbReference type="InterPro" id="IPR004364">
    <property type="entry name" value="Aa-tRNA-synt_II"/>
</dbReference>
<dbReference type="AlphaFoldDB" id="A0AAD9PI26"/>
<keyword evidence="6" id="KW-0648">Protein biosynthesis</keyword>
<dbReference type="EC" id="6.1.1.22" evidence="2"/>